<name>A0A9D1FJR5_9BACT</name>
<evidence type="ECO:0000313" key="3">
    <source>
        <dbReference type="EMBL" id="HIS74475.1"/>
    </source>
</evidence>
<accession>A0A9D1FJR5</accession>
<protein>
    <submittedName>
        <fullName evidence="3">GAF domain-containing protein</fullName>
    </submittedName>
</protein>
<dbReference type="InterPro" id="IPR006675">
    <property type="entry name" value="HDIG_dom"/>
</dbReference>
<dbReference type="NCBIfam" id="TIGR00277">
    <property type="entry name" value="HDIG"/>
    <property type="match status" value="1"/>
</dbReference>
<dbReference type="Gene3D" id="3.30.450.40">
    <property type="match status" value="1"/>
</dbReference>
<dbReference type="InterPro" id="IPR003018">
    <property type="entry name" value="GAF"/>
</dbReference>
<comment type="caution">
    <text evidence="3">The sequence shown here is derived from an EMBL/GenBank/DDBJ whole genome shotgun (WGS) entry which is preliminary data.</text>
</comment>
<dbReference type="SMART" id="SM00471">
    <property type="entry name" value="HDc"/>
    <property type="match status" value="1"/>
</dbReference>
<dbReference type="Pfam" id="PF13487">
    <property type="entry name" value="HD_5"/>
    <property type="match status" value="1"/>
</dbReference>
<dbReference type="Proteomes" id="UP000886865">
    <property type="component" value="Unassembled WGS sequence"/>
</dbReference>
<dbReference type="PANTHER" id="PTHR43155">
    <property type="entry name" value="CYCLIC DI-GMP PHOSPHODIESTERASE PA4108-RELATED"/>
    <property type="match status" value="1"/>
</dbReference>
<dbReference type="InterPro" id="IPR029016">
    <property type="entry name" value="GAF-like_dom_sf"/>
</dbReference>
<evidence type="ECO:0000259" key="1">
    <source>
        <dbReference type="PROSITE" id="PS51831"/>
    </source>
</evidence>
<dbReference type="Pfam" id="PF01590">
    <property type="entry name" value="GAF"/>
    <property type="match status" value="1"/>
</dbReference>
<dbReference type="SMART" id="SM00065">
    <property type="entry name" value="GAF"/>
    <property type="match status" value="1"/>
</dbReference>
<gene>
    <name evidence="3" type="ORF">IAA86_05610</name>
</gene>
<dbReference type="PROSITE" id="PS51832">
    <property type="entry name" value="HD_GYP"/>
    <property type="match status" value="1"/>
</dbReference>
<organism evidence="3 4">
    <name type="scientific">Candidatus Galligastranaerophilus intestinavium</name>
    <dbReference type="NCBI Taxonomy" id="2840836"/>
    <lineage>
        <taxon>Bacteria</taxon>
        <taxon>Candidatus Galligastranaerophilus</taxon>
    </lineage>
</organism>
<proteinExistence type="predicted"/>
<reference evidence="3" key="1">
    <citation type="submission" date="2020-10" db="EMBL/GenBank/DDBJ databases">
        <authorList>
            <person name="Gilroy R."/>
        </authorList>
    </citation>
    <scope>NUCLEOTIDE SEQUENCE</scope>
    <source>
        <strain evidence="3">CHK152-2871</strain>
    </source>
</reference>
<dbReference type="PROSITE" id="PS51831">
    <property type="entry name" value="HD"/>
    <property type="match status" value="1"/>
</dbReference>
<dbReference type="PANTHER" id="PTHR43155:SF2">
    <property type="entry name" value="CYCLIC DI-GMP PHOSPHODIESTERASE PA4108"/>
    <property type="match status" value="1"/>
</dbReference>
<feature type="domain" description="HD-GYP" evidence="2">
    <location>
        <begin position="338"/>
        <end position="536"/>
    </location>
</feature>
<dbReference type="InterPro" id="IPR003607">
    <property type="entry name" value="HD/PDEase_dom"/>
</dbReference>
<evidence type="ECO:0000259" key="2">
    <source>
        <dbReference type="PROSITE" id="PS51832"/>
    </source>
</evidence>
<dbReference type="CDD" id="cd00077">
    <property type="entry name" value="HDc"/>
    <property type="match status" value="1"/>
</dbReference>
<feature type="domain" description="HD" evidence="1">
    <location>
        <begin position="360"/>
        <end position="485"/>
    </location>
</feature>
<evidence type="ECO:0000313" key="4">
    <source>
        <dbReference type="Proteomes" id="UP000886865"/>
    </source>
</evidence>
<dbReference type="EMBL" id="DVJQ01000048">
    <property type="protein sequence ID" value="HIS74475.1"/>
    <property type="molecule type" value="Genomic_DNA"/>
</dbReference>
<dbReference type="InterPro" id="IPR037522">
    <property type="entry name" value="HD_GYP_dom"/>
</dbReference>
<sequence length="585" mass="66771">MTKTANIAKSTCEEIGDQLLKAFDLILDDIKSPKIAKIEEFHKQAISLKAFDLVSISMSLIGYIGYRWNQERYYKTLNILNDAHYLANSSNSLLALKINLYLMGQIEFLEENYPQSLDLTDAALQIKLSDTAEFDEKIKNTKTKIEQTNKQRAINSAPPSFIPEKNQEDPLITLLKVGRTIAVETNIDTLLTIIAQEIKQALNADRCTVFLLDEEKKQLWSKVALGLEMQEIRFDCNLGLAGHVAKTGETVNIKDAYRDKRFNKEIDMQTGYKTKTLLCMPIRNLSHQIVGVFQVLNKKEGEFTQKDEDLLIAIGSSAGIALENANLFNRQKKLIEEQKQLFSSFIDTLSASIDARDKITSGHSKRVNMYASLICDELNMDEKEKEVIKHASLLHDIGKIGIKDSILQKEGKLTAQEYDHIKKHVNITHDILGKIYVSKEFENVAQIASSHHERYDGLGYFKGLKGNEIPLGGRILAVCDVFDAITSKRHYRSKMEIQDAIKILIDGSNTHFDKKIVDVFLSLTCDKIVNVLNYDTELEVSQNDELLLEKYRFFDLYAILTKENREKQEETLIQIFDKYYNYNPN</sequence>
<dbReference type="SUPFAM" id="SSF109604">
    <property type="entry name" value="HD-domain/PDEase-like"/>
    <property type="match status" value="1"/>
</dbReference>
<reference evidence="3" key="2">
    <citation type="journal article" date="2021" name="PeerJ">
        <title>Extensive microbial diversity within the chicken gut microbiome revealed by metagenomics and culture.</title>
        <authorList>
            <person name="Gilroy R."/>
            <person name="Ravi A."/>
            <person name="Getino M."/>
            <person name="Pursley I."/>
            <person name="Horton D.L."/>
            <person name="Alikhan N.F."/>
            <person name="Baker D."/>
            <person name="Gharbi K."/>
            <person name="Hall N."/>
            <person name="Watson M."/>
            <person name="Adriaenssens E.M."/>
            <person name="Foster-Nyarko E."/>
            <person name="Jarju S."/>
            <person name="Secka A."/>
            <person name="Antonio M."/>
            <person name="Oren A."/>
            <person name="Chaudhuri R.R."/>
            <person name="La Ragione R."/>
            <person name="Hildebrand F."/>
            <person name="Pallen M.J."/>
        </authorList>
    </citation>
    <scope>NUCLEOTIDE SEQUENCE</scope>
    <source>
        <strain evidence="3">CHK152-2871</strain>
    </source>
</reference>
<dbReference type="AlphaFoldDB" id="A0A9D1FJR5"/>
<dbReference type="InterPro" id="IPR006674">
    <property type="entry name" value="HD_domain"/>
</dbReference>
<dbReference type="Gene3D" id="1.10.3210.10">
    <property type="entry name" value="Hypothetical protein af1432"/>
    <property type="match status" value="1"/>
</dbReference>
<dbReference type="SUPFAM" id="SSF55781">
    <property type="entry name" value="GAF domain-like"/>
    <property type="match status" value="1"/>
</dbReference>